<name>A0ABN7AD78_9HEMI</name>
<gene>
    <name evidence="2" type="ORF">NTJ_01013</name>
</gene>
<protein>
    <submittedName>
        <fullName evidence="2">Uncharacterized protein</fullName>
    </submittedName>
</protein>
<evidence type="ECO:0000313" key="3">
    <source>
        <dbReference type="Proteomes" id="UP001307889"/>
    </source>
</evidence>
<evidence type="ECO:0000313" key="2">
    <source>
        <dbReference type="EMBL" id="BES88207.1"/>
    </source>
</evidence>
<organism evidence="2 3">
    <name type="scientific">Nesidiocoris tenuis</name>
    <dbReference type="NCBI Taxonomy" id="355587"/>
    <lineage>
        <taxon>Eukaryota</taxon>
        <taxon>Metazoa</taxon>
        <taxon>Ecdysozoa</taxon>
        <taxon>Arthropoda</taxon>
        <taxon>Hexapoda</taxon>
        <taxon>Insecta</taxon>
        <taxon>Pterygota</taxon>
        <taxon>Neoptera</taxon>
        <taxon>Paraneoptera</taxon>
        <taxon>Hemiptera</taxon>
        <taxon>Heteroptera</taxon>
        <taxon>Panheteroptera</taxon>
        <taxon>Cimicomorpha</taxon>
        <taxon>Miridae</taxon>
        <taxon>Dicyphina</taxon>
        <taxon>Nesidiocoris</taxon>
    </lineage>
</organism>
<dbReference type="Proteomes" id="UP001307889">
    <property type="component" value="Chromosome 1"/>
</dbReference>
<keyword evidence="3" id="KW-1185">Reference proteome</keyword>
<feature type="region of interest" description="Disordered" evidence="1">
    <location>
        <begin position="18"/>
        <end position="48"/>
    </location>
</feature>
<reference evidence="2 3" key="1">
    <citation type="submission" date="2023-09" db="EMBL/GenBank/DDBJ databases">
        <title>Nesidiocoris tenuis whole genome shotgun sequence.</title>
        <authorList>
            <person name="Shibata T."/>
            <person name="Shimoda M."/>
            <person name="Kobayashi T."/>
            <person name="Uehara T."/>
        </authorList>
    </citation>
    <scope>NUCLEOTIDE SEQUENCE [LARGE SCALE GENOMIC DNA]</scope>
    <source>
        <strain evidence="2 3">Japan</strain>
    </source>
</reference>
<evidence type="ECO:0000256" key="1">
    <source>
        <dbReference type="SAM" id="MobiDB-lite"/>
    </source>
</evidence>
<sequence>MGKCSHKAFRRCCEVKAPYGPKRNGLSERGSETKFETASRENRAERRRSRYISTSEWNDLKVSNREKREGKRPLSTYNSI</sequence>
<accession>A0ABN7AD78</accession>
<feature type="compositionally biased region" description="Basic and acidic residues" evidence="1">
    <location>
        <begin position="25"/>
        <end position="44"/>
    </location>
</feature>
<proteinExistence type="predicted"/>
<dbReference type="EMBL" id="AP028909">
    <property type="protein sequence ID" value="BES88207.1"/>
    <property type="molecule type" value="Genomic_DNA"/>
</dbReference>